<dbReference type="NCBIfam" id="NF004790">
    <property type="entry name" value="PRK06136.1"/>
    <property type="match status" value="1"/>
</dbReference>
<dbReference type="PROSITE" id="PS00839">
    <property type="entry name" value="SUMT_1"/>
    <property type="match status" value="1"/>
</dbReference>
<feature type="domain" description="Tetrapyrrole methylase" evidence="9">
    <location>
        <begin position="8"/>
        <end position="217"/>
    </location>
</feature>
<dbReference type="UniPathway" id="UPA00262">
    <property type="reaction ID" value="UER00211"/>
</dbReference>
<evidence type="ECO:0000256" key="8">
    <source>
        <dbReference type="RuleBase" id="RU003960"/>
    </source>
</evidence>
<gene>
    <name evidence="10" type="ORF">GGQ61_000657</name>
</gene>
<keyword evidence="6" id="KW-0627">Porphyrin biosynthesis</keyword>
<keyword evidence="4 8" id="KW-0808">Transferase</keyword>
<comment type="similarity">
    <text evidence="1 8">Belongs to the precorrin methyltransferase family.</text>
</comment>
<evidence type="ECO:0000256" key="5">
    <source>
        <dbReference type="ARBA" id="ARBA00022691"/>
    </source>
</evidence>
<keyword evidence="11" id="KW-1185">Reference proteome</keyword>
<evidence type="ECO:0000259" key="9">
    <source>
        <dbReference type="Pfam" id="PF00590"/>
    </source>
</evidence>
<dbReference type="InterPro" id="IPR003043">
    <property type="entry name" value="Uropor_MeTrfase_CS"/>
</dbReference>
<accession>A0A839ZXE5</accession>
<dbReference type="PANTHER" id="PTHR45790:SF3">
    <property type="entry name" value="S-ADENOSYL-L-METHIONINE-DEPENDENT UROPORPHYRINOGEN III METHYLTRANSFERASE, CHLOROPLASTIC"/>
    <property type="match status" value="1"/>
</dbReference>
<reference evidence="10 11" key="1">
    <citation type="submission" date="2020-08" db="EMBL/GenBank/DDBJ databases">
        <title>Genomic Encyclopedia of Type Strains, Phase IV (KMG-IV): sequencing the most valuable type-strain genomes for metagenomic binning, comparative biology and taxonomic classification.</title>
        <authorList>
            <person name="Goeker M."/>
        </authorList>
    </citation>
    <scope>NUCLEOTIDE SEQUENCE [LARGE SCALE GENOMIC DNA]</scope>
    <source>
        <strain evidence="10 11">DSM 21793</strain>
    </source>
</reference>
<name>A0A839ZXE5_9CAUL</name>
<proteinExistence type="inferred from homology"/>
<evidence type="ECO:0000256" key="7">
    <source>
        <dbReference type="ARBA" id="ARBA00025705"/>
    </source>
</evidence>
<dbReference type="InterPro" id="IPR000878">
    <property type="entry name" value="4pyrrol_Mease"/>
</dbReference>
<dbReference type="InterPro" id="IPR014777">
    <property type="entry name" value="4pyrrole_Mease_sub1"/>
</dbReference>
<dbReference type="CDD" id="cd11642">
    <property type="entry name" value="SUMT"/>
    <property type="match status" value="1"/>
</dbReference>
<dbReference type="Pfam" id="PF00590">
    <property type="entry name" value="TP_methylase"/>
    <property type="match status" value="1"/>
</dbReference>
<evidence type="ECO:0000313" key="10">
    <source>
        <dbReference type="EMBL" id="MBB3889960.1"/>
    </source>
</evidence>
<evidence type="ECO:0000256" key="6">
    <source>
        <dbReference type="ARBA" id="ARBA00023244"/>
    </source>
</evidence>
<dbReference type="NCBIfam" id="TIGR01469">
    <property type="entry name" value="cobA_cysG_Cterm"/>
    <property type="match status" value="1"/>
</dbReference>
<organism evidence="10 11">
    <name type="scientific">Phenylobacterium haematophilum</name>
    <dbReference type="NCBI Taxonomy" id="98513"/>
    <lineage>
        <taxon>Bacteria</taxon>
        <taxon>Pseudomonadati</taxon>
        <taxon>Pseudomonadota</taxon>
        <taxon>Alphaproteobacteria</taxon>
        <taxon>Caulobacterales</taxon>
        <taxon>Caulobacteraceae</taxon>
        <taxon>Phenylobacterium</taxon>
    </lineage>
</organism>
<evidence type="ECO:0000256" key="4">
    <source>
        <dbReference type="ARBA" id="ARBA00022679"/>
    </source>
</evidence>
<comment type="caution">
    <text evidence="10">The sequence shown here is derived from an EMBL/GenBank/DDBJ whole genome shotgun (WGS) entry which is preliminary data.</text>
</comment>
<dbReference type="SUPFAM" id="SSF53790">
    <property type="entry name" value="Tetrapyrrole methylase"/>
    <property type="match status" value="1"/>
</dbReference>
<sequence length="252" mass="25627">MPHDPGRVLLVGAGPGAADLLTVRAARAVAEAQALLYDALVPQEILDLAPASCLKIQTGKRAGRTSMAQTTINRLMVRLARRGLDVVRLKGGDPSVFGRVGEEMAVLKAAGIEAQVIPGVTAAAAAAAQFGFPLTHRGQARRVVLTTARLDQGSLAEDWRAAADPEATLAIYMGGAAAGAIRDRLIAAGRSAATPILAVENAGRPAARLFTGVLGGLAETVPADLDGPVLIVVGDVAAQAVEAAPALTELAS</sequence>
<dbReference type="EC" id="2.1.1.107" evidence="2"/>
<dbReference type="GO" id="GO:0019354">
    <property type="term" value="P:siroheme biosynthetic process"/>
    <property type="evidence" value="ECO:0007669"/>
    <property type="project" value="UniProtKB-UniPathway"/>
</dbReference>
<dbReference type="AlphaFoldDB" id="A0A839ZXE5"/>
<evidence type="ECO:0000256" key="3">
    <source>
        <dbReference type="ARBA" id="ARBA00022603"/>
    </source>
</evidence>
<comment type="pathway">
    <text evidence="7">Porphyrin-containing compound metabolism; siroheme biosynthesis; precorrin-2 from uroporphyrinogen III: step 1/1.</text>
</comment>
<dbReference type="PANTHER" id="PTHR45790">
    <property type="entry name" value="SIROHEME SYNTHASE-RELATED"/>
    <property type="match status" value="1"/>
</dbReference>
<dbReference type="GO" id="GO:0004851">
    <property type="term" value="F:uroporphyrin-III C-methyltransferase activity"/>
    <property type="evidence" value="ECO:0007669"/>
    <property type="project" value="UniProtKB-EC"/>
</dbReference>
<dbReference type="FunFam" id="3.40.1010.10:FF:000001">
    <property type="entry name" value="Siroheme synthase"/>
    <property type="match status" value="1"/>
</dbReference>
<evidence type="ECO:0000256" key="2">
    <source>
        <dbReference type="ARBA" id="ARBA00012162"/>
    </source>
</evidence>
<dbReference type="RefSeq" id="WP_183769876.1">
    <property type="nucleotide sequence ID" value="NZ_JACIDK010000001.1"/>
</dbReference>
<dbReference type="EMBL" id="JACIDK010000001">
    <property type="protein sequence ID" value="MBB3889960.1"/>
    <property type="molecule type" value="Genomic_DNA"/>
</dbReference>
<dbReference type="PROSITE" id="PS00840">
    <property type="entry name" value="SUMT_2"/>
    <property type="match status" value="1"/>
</dbReference>
<dbReference type="InterPro" id="IPR014776">
    <property type="entry name" value="4pyrrole_Mease_sub2"/>
</dbReference>
<dbReference type="InterPro" id="IPR050161">
    <property type="entry name" value="Siro_Cobalamin_biosynth"/>
</dbReference>
<keyword evidence="5" id="KW-0949">S-adenosyl-L-methionine</keyword>
<dbReference type="Gene3D" id="3.40.1010.10">
    <property type="entry name" value="Cobalt-precorrin-4 Transmethylase, Domain 1"/>
    <property type="match status" value="1"/>
</dbReference>
<dbReference type="GO" id="GO:0032259">
    <property type="term" value="P:methylation"/>
    <property type="evidence" value="ECO:0007669"/>
    <property type="project" value="UniProtKB-KW"/>
</dbReference>
<keyword evidence="3 8" id="KW-0489">Methyltransferase</keyword>
<dbReference type="Gene3D" id="3.30.950.10">
    <property type="entry name" value="Methyltransferase, Cobalt-precorrin-4 Transmethylase, Domain 2"/>
    <property type="match status" value="1"/>
</dbReference>
<evidence type="ECO:0000256" key="1">
    <source>
        <dbReference type="ARBA" id="ARBA00005879"/>
    </source>
</evidence>
<dbReference type="InterPro" id="IPR006366">
    <property type="entry name" value="CobA/CysG_C"/>
</dbReference>
<dbReference type="InterPro" id="IPR035996">
    <property type="entry name" value="4pyrrol_Methylase_sf"/>
</dbReference>
<dbReference type="Proteomes" id="UP000530564">
    <property type="component" value="Unassembled WGS sequence"/>
</dbReference>
<protein>
    <recommendedName>
        <fullName evidence="2">uroporphyrinogen-III C-methyltransferase</fullName>
        <ecNumber evidence="2">2.1.1.107</ecNumber>
    </recommendedName>
</protein>
<evidence type="ECO:0000313" key="11">
    <source>
        <dbReference type="Proteomes" id="UP000530564"/>
    </source>
</evidence>